<gene>
    <name evidence="1" type="ORF">I7I53_07915</name>
</gene>
<proteinExistence type="predicted"/>
<sequence>MDQCKGRLQVKKVAYLMLMPEVHHQGCCYILKTCYWEYGLNVESLKLQALAGTNSQLFDTPV</sequence>
<name>A0A8A1LHB8_AJEC8</name>
<evidence type="ECO:0000313" key="1">
    <source>
        <dbReference type="EMBL" id="QSS52315.1"/>
    </source>
</evidence>
<reference evidence="1" key="1">
    <citation type="submission" date="2021-01" db="EMBL/GenBank/DDBJ databases">
        <title>Chromosome-level genome assembly of a human fungal pathogen reveals clustering of transcriptionally co-regulated genes.</title>
        <authorList>
            <person name="Voorhies M."/>
            <person name="Cohen S."/>
            <person name="Shea T.P."/>
            <person name="Petrus S."/>
            <person name="Munoz J.F."/>
            <person name="Poplawski S."/>
            <person name="Goldman W.E."/>
            <person name="Michael T."/>
            <person name="Cuomo C.A."/>
            <person name="Sil A."/>
            <person name="Beyhan S."/>
        </authorList>
    </citation>
    <scope>NUCLEOTIDE SEQUENCE</scope>
    <source>
        <strain evidence="1">H88</strain>
    </source>
</reference>
<protein>
    <submittedName>
        <fullName evidence="1">Uncharacterized protein</fullName>
    </submittedName>
</protein>
<evidence type="ECO:0000313" key="2">
    <source>
        <dbReference type="Proteomes" id="UP000663419"/>
    </source>
</evidence>
<organism evidence="1 2">
    <name type="scientific">Ajellomyces capsulatus (strain H88)</name>
    <name type="common">Darling's disease fungus</name>
    <name type="synonym">Histoplasma capsulatum</name>
    <dbReference type="NCBI Taxonomy" id="544711"/>
    <lineage>
        <taxon>Eukaryota</taxon>
        <taxon>Fungi</taxon>
        <taxon>Dikarya</taxon>
        <taxon>Ascomycota</taxon>
        <taxon>Pezizomycotina</taxon>
        <taxon>Eurotiomycetes</taxon>
        <taxon>Eurotiomycetidae</taxon>
        <taxon>Onygenales</taxon>
        <taxon>Ajellomycetaceae</taxon>
        <taxon>Histoplasma</taxon>
    </lineage>
</organism>
<accession>A0A8A1LHB8</accession>
<dbReference type="Proteomes" id="UP000663419">
    <property type="component" value="Chromosome 2"/>
</dbReference>
<dbReference type="AlphaFoldDB" id="A0A8A1LHB8"/>
<dbReference type="VEuPathDB" id="FungiDB:I7I53_07915"/>
<dbReference type="EMBL" id="CP069103">
    <property type="protein sequence ID" value="QSS52315.1"/>
    <property type="molecule type" value="Genomic_DNA"/>
</dbReference>